<evidence type="ECO:0000256" key="5">
    <source>
        <dbReference type="ARBA" id="ARBA00023002"/>
    </source>
</evidence>
<dbReference type="SUPFAM" id="SSF51905">
    <property type="entry name" value="FAD/NAD(P)-binding domain"/>
    <property type="match status" value="1"/>
</dbReference>
<sequence length="820" mass="89353">MSRVSLVTGGARGCGLAFAQGLAEAGANVAIFDMVEPEAQFHAIEKTCGVRTAYYKVDVSSESSLAAGFQQFQADFNNALDICVPCAGINRHLSFLEFTYEAHQSLLSVNMITNGTKHGSIVLVASMASHIAVRSQLCSAYCGSKAAVRGMCPAIAKELAEYFPHLLEGWKSETMNGRIAEPEDIMGACVFLASDAKTLELNEVIMAPGADHEGFVDDGAVDAATTVLIAGAGPSGLMLACNLVRFGIDVTILDDRPDKTSTGKADGIQPKTIETLKQLQLADPLLKNAARVYDIAFWESTPDQPLRRTGRQTHYPDHLVGASDPYILLAHQGMLEDVFIDDIESRGVSVLRNSSFVSCARVSGGRGLILSYDDLNNKTTKKIRADYLVGCDGARSKVRTFIPDAPLEGEMTNASWGVLDGVIDTDFPDLWSKVAVRSHEGGSILWIPRERNMTRLYVELSATDGERVDKSKATPEYVIQRARQAMHPFRLEWKNIEWFGNYVVGQRVAKHFADPALQVFIAGDAGHCHSALAAQGANTSMHDSFNLAWKINLVSRGLASPALLSTYEEERRKIARDLINFDTGHCQAFAQGEAALAKNFDDNIRFISGVGAEYLSGTLTRSSPETSNTSLRPGALMLPARVTRYIDANPVDIQLDIPMLGQFRLYLFAPDVNSSQPFLTMLCQHLDTASSLGRVALQADASYQNQPRGQSEADAFAQHQRYTPVSQILTYVLVTRSPQSSFEIADLPEALQKSRWSLYLDGGDTSHCTAKWMGGLAENKAGVVIVRPDGYVGAVRYWGTEEGAGAAQWVDEYFKGFLVD</sequence>
<dbReference type="Gene3D" id="3.40.30.20">
    <property type="match status" value="1"/>
</dbReference>
<dbReference type="SUPFAM" id="SSF51735">
    <property type="entry name" value="NAD(P)-binding Rossmann-fold domains"/>
    <property type="match status" value="1"/>
</dbReference>
<dbReference type="Gene3D" id="3.50.50.60">
    <property type="entry name" value="FAD/NAD(P)-binding domain"/>
    <property type="match status" value="1"/>
</dbReference>
<keyword evidence="9" id="KW-1185">Reference proteome</keyword>
<proteinExistence type="inferred from homology"/>
<keyword evidence="2" id="KW-0285">Flavoprotein</keyword>
<feature type="domain" description="FAD-binding" evidence="6">
    <location>
        <begin position="225"/>
        <end position="581"/>
    </location>
</feature>
<evidence type="ECO:0000256" key="2">
    <source>
        <dbReference type="ARBA" id="ARBA00022630"/>
    </source>
</evidence>
<dbReference type="STRING" id="41067.A0A2I2FA35"/>
<evidence type="ECO:0000256" key="1">
    <source>
        <dbReference type="ARBA" id="ARBA00007801"/>
    </source>
</evidence>
<dbReference type="InterPro" id="IPR038220">
    <property type="entry name" value="PHOX_C_sf"/>
</dbReference>
<comment type="similarity">
    <text evidence="1">Belongs to the PheA/TfdB FAD monooxygenase family.</text>
</comment>
<dbReference type="OrthoDB" id="5325318at2759"/>
<evidence type="ECO:0000259" key="7">
    <source>
        <dbReference type="Pfam" id="PF07976"/>
    </source>
</evidence>
<feature type="domain" description="Phenol hydroxylase-like C-terminal dimerisation" evidence="7">
    <location>
        <begin position="614"/>
        <end position="819"/>
    </location>
</feature>
<reference evidence="8 9" key="1">
    <citation type="submission" date="2017-12" db="EMBL/GenBank/DDBJ databases">
        <authorList>
            <consortium name="DOE Joint Genome Institute"/>
            <person name="Haridas S."/>
            <person name="Kjaerbolling I."/>
            <person name="Vesth T.C."/>
            <person name="Frisvad J.C."/>
            <person name="Nybo J.L."/>
            <person name="Theobald S."/>
            <person name="Kuo A."/>
            <person name="Bowyer P."/>
            <person name="Matsuda Y."/>
            <person name="Mondo S."/>
            <person name="Lyhne E.K."/>
            <person name="Kogle M.E."/>
            <person name="Clum A."/>
            <person name="Lipzen A."/>
            <person name="Salamov A."/>
            <person name="Ngan C.Y."/>
            <person name="Daum C."/>
            <person name="Chiniquy J."/>
            <person name="Barry K."/>
            <person name="LaButti K."/>
            <person name="Simmons B.A."/>
            <person name="Magnuson J.K."/>
            <person name="Mortensen U.H."/>
            <person name="Larsen T.O."/>
            <person name="Grigoriev I.V."/>
            <person name="Baker S.E."/>
            <person name="Andersen M.R."/>
            <person name="Nordberg H.P."/>
            <person name="Cantor M.N."/>
            <person name="Hua S.X."/>
        </authorList>
    </citation>
    <scope>NUCLEOTIDE SEQUENCE [LARGE SCALE GENOMIC DNA]</scope>
    <source>
        <strain evidence="8 9">CBS 102.13</strain>
    </source>
</reference>
<organism evidence="8 9">
    <name type="scientific">Aspergillus candidus</name>
    <dbReference type="NCBI Taxonomy" id="41067"/>
    <lineage>
        <taxon>Eukaryota</taxon>
        <taxon>Fungi</taxon>
        <taxon>Dikarya</taxon>
        <taxon>Ascomycota</taxon>
        <taxon>Pezizomycotina</taxon>
        <taxon>Eurotiomycetes</taxon>
        <taxon>Eurotiomycetidae</taxon>
        <taxon>Eurotiales</taxon>
        <taxon>Aspergillaceae</taxon>
        <taxon>Aspergillus</taxon>
        <taxon>Aspergillus subgen. Circumdati</taxon>
    </lineage>
</organism>
<dbReference type="CDD" id="cd02979">
    <property type="entry name" value="PHOX_C"/>
    <property type="match status" value="1"/>
</dbReference>
<evidence type="ECO:0000256" key="4">
    <source>
        <dbReference type="ARBA" id="ARBA00022857"/>
    </source>
</evidence>
<evidence type="ECO:0000313" key="8">
    <source>
        <dbReference type="EMBL" id="PLB37492.1"/>
    </source>
</evidence>
<dbReference type="EMBL" id="KZ559142">
    <property type="protein sequence ID" value="PLB37492.1"/>
    <property type="molecule type" value="Genomic_DNA"/>
</dbReference>
<dbReference type="PRINTS" id="PR00420">
    <property type="entry name" value="RNGMNOXGNASE"/>
</dbReference>
<dbReference type="Gene3D" id="3.30.9.10">
    <property type="entry name" value="D-Amino Acid Oxidase, subunit A, domain 2"/>
    <property type="match status" value="1"/>
</dbReference>
<name>A0A2I2FA35_ASPCN</name>
<evidence type="ECO:0000313" key="9">
    <source>
        <dbReference type="Proteomes" id="UP000234585"/>
    </source>
</evidence>
<dbReference type="PANTHER" id="PTHR43004:SF4">
    <property type="entry name" value="FAD-BINDING DOMAIN-CONTAINING PROTEIN"/>
    <property type="match status" value="1"/>
</dbReference>
<dbReference type="GeneID" id="36522301"/>
<dbReference type="InterPro" id="IPR002347">
    <property type="entry name" value="SDR_fam"/>
</dbReference>
<dbReference type="InterPro" id="IPR020904">
    <property type="entry name" value="Sc_DH/Rdtase_CS"/>
</dbReference>
<protein>
    <submittedName>
        <fullName evidence="8">FAD binding domain-domain-containing protein</fullName>
    </submittedName>
</protein>
<dbReference type="InterPro" id="IPR036188">
    <property type="entry name" value="FAD/NAD-bd_sf"/>
</dbReference>
<dbReference type="InterPro" id="IPR012941">
    <property type="entry name" value="Phe_hydrox_C_dim_dom"/>
</dbReference>
<dbReference type="InterPro" id="IPR050641">
    <property type="entry name" value="RIFMO-like"/>
</dbReference>
<dbReference type="SUPFAM" id="SSF54373">
    <property type="entry name" value="FAD-linked reductases, C-terminal domain"/>
    <property type="match status" value="1"/>
</dbReference>
<dbReference type="InterPro" id="IPR036291">
    <property type="entry name" value="NAD(P)-bd_dom_sf"/>
</dbReference>
<dbReference type="Proteomes" id="UP000234585">
    <property type="component" value="Unassembled WGS sequence"/>
</dbReference>
<dbReference type="Pfam" id="PF01494">
    <property type="entry name" value="FAD_binding_3"/>
    <property type="match status" value="1"/>
</dbReference>
<dbReference type="GO" id="GO:0016709">
    <property type="term" value="F:oxidoreductase activity, acting on paired donors, with incorporation or reduction of molecular oxygen, NAD(P)H as one donor, and incorporation of one atom of oxygen"/>
    <property type="evidence" value="ECO:0007669"/>
    <property type="project" value="UniProtKB-ARBA"/>
</dbReference>
<dbReference type="GO" id="GO:0044550">
    <property type="term" value="P:secondary metabolite biosynthetic process"/>
    <property type="evidence" value="ECO:0007669"/>
    <property type="project" value="UniProtKB-ARBA"/>
</dbReference>
<keyword evidence="5" id="KW-0560">Oxidoreductase</keyword>
<dbReference type="RefSeq" id="XP_024671504.1">
    <property type="nucleotide sequence ID" value="XM_024815141.1"/>
</dbReference>
<dbReference type="InterPro" id="IPR036249">
    <property type="entry name" value="Thioredoxin-like_sf"/>
</dbReference>
<keyword evidence="4" id="KW-0521">NADP</keyword>
<evidence type="ECO:0000256" key="3">
    <source>
        <dbReference type="ARBA" id="ARBA00022827"/>
    </source>
</evidence>
<dbReference type="Pfam" id="PF00106">
    <property type="entry name" value="adh_short"/>
    <property type="match status" value="1"/>
</dbReference>
<evidence type="ECO:0000259" key="6">
    <source>
        <dbReference type="Pfam" id="PF01494"/>
    </source>
</evidence>
<dbReference type="InterPro" id="IPR002938">
    <property type="entry name" value="FAD-bd"/>
</dbReference>
<dbReference type="GO" id="GO:0071949">
    <property type="term" value="F:FAD binding"/>
    <property type="evidence" value="ECO:0007669"/>
    <property type="project" value="InterPro"/>
</dbReference>
<accession>A0A2I2FA35</accession>
<dbReference type="PANTHER" id="PTHR43004">
    <property type="entry name" value="TRK SYSTEM POTASSIUM UPTAKE PROTEIN"/>
    <property type="match status" value="1"/>
</dbReference>
<dbReference type="AlphaFoldDB" id="A0A2I2FA35"/>
<dbReference type="Gene3D" id="3.40.50.720">
    <property type="entry name" value="NAD(P)-binding Rossmann-like Domain"/>
    <property type="match status" value="1"/>
</dbReference>
<dbReference type="Pfam" id="PF07976">
    <property type="entry name" value="Phe_hydrox_dim"/>
    <property type="match status" value="1"/>
</dbReference>
<gene>
    <name evidence="8" type="ORF">BDW47DRAFT_117913</name>
</gene>
<keyword evidence="3" id="KW-0274">FAD</keyword>
<dbReference type="PROSITE" id="PS00061">
    <property type="entry name" value="ADH_SHORT"/>
    <property type="match status" value="1"/>
</dbReference>
<dbReference type="SUPFAM" id="SSF52833">
    <property type="entry name" value="Thioredoxin-like"/>
    <property type="match status" value="1"/>
</dbReference>